<dbReference type="HOGENOM" id="CLU_468355_0_0_14"/>
<feature type="compositionally biased region" description="Low complexity" evidence="1">
    <location>
        <begin position="612"/>
        <end position="627"/>
    </location>
</feature>
<dbReference type="RefSeq" id="WP_011290430.1">
    <property type="nucleotide sequence ID" value="NC_007332.1"/>
</dbReference>
<dbReference type="Pfam" id="PF00657">
    <property type="entry name" value="Lipase_GDSL"/>
    <property type="match status" value="1"/>
</dbReference>
<gene>
    <name evidence="2" type="ordered locus">MHP7448_0656</name>
</gene>
<dbReference type="Proteomes" id="UP000000553">
    <property type="component" value="Chromosome"/>
</dbReference>
<dbReference type="InterPro" id="IPR036514">
    <property type="entry name" value="SGNH_hydro_sf"/>
</dbReference>
<organism evidence="2 3">
    <name type="scientific">Mesomycoplasma hyopneumoniae (strain 7448)</name>
    <name type="common">Mycoplasma hyopneumoniae</name>
    <dbReference type="NCBI Taxonomy" id="262722"/>
    <lineage>
        <taxon>Bacteria</taxon>
        <taxon>Bacillati</taxon>
        <taxon>Mycoplasmatota</taxon>
        <taxon>Mycoplasmoidales</taxon>
        <taxon>Metamycoplasmataceae</taxon>
        <taxon>Mesomycoplasma</taxon>
    </lineage>
</organism>
<feature type="region of interest" description="Disordered" evidence="1">
    <location>
        <begin position="563"/>
        <end position="627"/>
    </location>
</feature>
<dbReference type="PANTHER" id="PTHR30383:SF5">
    <property type="entry name" value="SGNH HYDROLASE-TYPE ESTERASE DOMAIN-CONTAINING PROTEIN"/>
    <property type="match status" value="1"/>
</dbReference>
<dbReference type="InterPro" id="IPR001087">
    <property type="entry name" value="GDSL"/>
</dbReference>
<dbReference type="AlphaFoldDB" id="Q4A771"/>
<dbReference type="KEGG" id="mhp:MHP7448_0656"/>
<dbReference type="Gene3D" id="3.40.50.1110">
    <property type="entry name" value="SGNH hydrolase"/>
    <property type="match status" value="1"/>
</dbReference>
<name>Q4A771_MESH7</name>
<dbReference type="EMBL" id="AE017244">
    <property type="protein sequence ID" value="AAZ54018.1"/>
    <property type="molecule type" value="Genomic_DNA"/>
</dbReference>
<dbReference type="GO" id="GO:0004622">
    <property type="term" value="F:phosphatidylcholine lysophospholipase activity"/>
    <property type="evidence" value="ECO:0007669"/>
    <property type="project" value="TreeGrafter"/>
</dbReference>
<dbReference type="SUPFAM" id="SSF52266">
    <property type="entry name" value="SGNH hydrolase"/>
    <property type="match status" value="1"/>
</dbReference>
<sequence length="627" mass="71016">MKKKARKFLRLTSLTLAPFSVFTTLISAGCLQKNSLLSEVNYLALGDSLTAGFNEETYRDFQGTLDKDGNLSGQSYPAYFAYYLQKLNKNSLVSYDNLAISGTTTENWLYLLNPTKYPNGKMSDNPLVTNYSGNEKYNEIGSVFGDFNKDSYPGLVEKVKKANLLTMSVGANDPFLAIFNEFKKWASIIKPKSEEAKKLLDPNERANFLAEKGMLLKAEVNKKIEEINTNLDNLIKELKALNPKLSINLIGYKLPNSGFIKILKYLLYTYAKIETDFINEIPEKINKIIRETAIKNKVNYIDVYDKSIWNDSDKNLMAKNFDFHPSIQGYKKIAHQLLLKLTLDQEEKDDSNAEELKNTTNFDDFDENKPTYSKVIDLSVFAKSNKEFLEKLNENKQTSEFIAQKSTFDTDQEAAIKDDKRTFGNIVREIVSLPIFDNFDFRELIPVSNPFVKAIINSYLGKPAGSLIKDIEQLENKVKDYAKPNIKIFDTIIDSFIRKMVAFFAELNTDQEIKEFKMSPQILFLTLRNAILSPFDLTKLKDSATFKILMNLKPEQILTLLGLGKTPSVPKPEKPKDQGSMPQTDTSSQKQESGTSSTDSTKATTENQKPAEQTNSSEQSSTEPKSN</sequence>
<evidence type="ECO:0000313" key="2">
    <source>
        <dbReference type="EMBL" id="AAZ54018.1"/>
    </source>
</evidence>
<dbReference type="PROSITE" id="PS51257">
    <property type="entry name" value="PROKAR_LIPOPROTEIN"/>
    <property type="match status" value="1"/>
</dbReference>
<dbReference type="InterPro" id="IPR051532">
    <property type="entry name" value="Ester_Hydrolysis_Enzymes"/>
</dbReference>
<dbReference type="CDD" id="cd00229">
    <property type="entry name" value="SGNH_hydrolase"/>
    <property type="match status" value="1"/>
</dbReference>
<feature type="compositionally biased region" description="Polar residues" evidence="1">
    <location>
        <begin position="580"/>
        <end position="611"/>
    </location>
</feature>
<dbReference type="PANTHER" id="PTHR30383">
    <property type="entry name" value="THIOESTERASE 1/PROTEASE 1/LYSOPHOSPHOLIPASE L1"/>
    <property type="match status" value="1"/>
</dbReference>
<evidence type="ECO:0000256" key="1">
    <source>
        <dbReference type="SAM" id="MobiDB-lite"/>
    </source>
</evidence>
<reference evidence="2 3" key="1">
    <citation type="journal article" date="2005" name="J. Bacteriol.">
        <title>Swine and poultry pathogens: the complete genome sequences of two strains of Mycoplasma hyopneumoniae and a strain of Mycoplasma synoviae.</title>
        <authorList>
            <person name="Vasconcelos A.T."/>
            <person name="Ferreira H.B."/>
            <person name="Bizarro C.V."/>
            <person name="Bonatto S.L."/>
            <person name="Carvalho M.O."/>
            <person name="Pinto P.M."/>
            <person name="Almeida D.F."/>
            <person name="Almeida L.G."/>
            <person name="Almeida R."/>
            <person name="Alves-Filho L."/>
            <person name="Assuncao E.N."/>
            <person name="Azevedo V.A."/>
            <person name="Bogo M.R."/>
            <person name="Brigido M.M."/>
            <person name="Brocchi M."/>
            <person name="Burity H.A."/>
            <person name="Camargo A.A."/>
            <person name="Camargo S.S."/>
            <person name="Carepo M.S."/>
            <person name="Carraro D.M."/>
            <person name="de Mattos Cascardo J.C."/>
            <person name="Castro L.A."/>
            <person name="Cavalcanti G."/>
            <person name="Chemale G."/>
            <person name="Collevatti R.G."/>
            <person name="Cunha C.W."/>
            <person name="Dallagiovanna B."/>
            <person name="Dambros B.P."/>
            <person name="Dellagostin O.A."/>
            <person name="Falcao C."/>
            <person name="Fantinatti-Garboggini F."/>
            <person name="Felipe M.S."/>
            <person name="Fiorentin L."/>
            <person name="Franco G.R."/>
            <person name="Freitas N.S."/>
            <person name="Frias D."/>
            <person name="Grangeiro T.B."/>
            <person name="Grisard E.C."/>
            <person name="Guimaraes C.T."/>
            <person name="Hungria M."/>
            <person name="Jardim S.N."/>
            <person name="Krieger M.A."/>
            <person name="Laurino J.P."/>
            <person name="Lima L.F."/>
            <person name="Lopes M.I."/>
            <person name="Loreto E.L."/>
            <person name="Madeira H.M."/>
            <person name="Manfio G.P."/>
            <person name="Maranhao A.Q."/>
            <person name="Martinkovics C.T."/>
            <person name="Medeiros S.R."/>
            <person name="Moreira M.A."/>
            <person name="Neiva M."/>
            <person name="Ramalho-Neto C.E."/>
            <person name="Nicolas M.F."/>
            <person name="Oliveira S.C."/>
            <person name="Paixao R.F."/>
            <person name="Pedrosa F.O."/>
            <person name="Pena S.D."/>
            <person name="Pereira M."/>
            <person name="Pereira-Ferrari L."/>
            <person name="Piffer I."/>
            <person name="Pinto L.S."/>
            <person name="Potrich D.P."/>
            <person name="Salim A.C."/>
            <person name="Santos F.R."/>
            <person name="Schmitt R."/>
            <person name="Schneider M.P."/>
            <person name="Schrank A."/>
            <person name="Schrank I.S."/>
            <person name="Schuck A.F."/>
            <person name="Seuanez H.N."/>
            <person name="Silva D.W."/>
            <person name="Silva R."/>
            <person name="Silva S.C."/>
            <person name="Soares C.M."/>
            <person name="Souza K.R."/>
            <person name="Souza R.C."/>
            <person name="Staats C.C."/>
            <person name="Steffens M.B."/>
            <person name="Teixeira S.M."/>
            <person name="Urmenyi T.P."/>
            <person name="Vainstein M.H."/>
            <person name="Zuccherato L.W."/>
            <person name="Simpson A.J."/>
            <person name="Zaha A."/>
        </authorList>
    </citation>
    <scope>NUCLEOTIDE SEQUENCE [LARGE SCALE GENOMIC DNA]</scope>
    <source>
        <strain evidence="2 3">7448</strain>
    </source>
</reference>
<proteinExistence type="predicted"/>
<accession>Q4A771</accession>
<protein>
    <submittedName>
        <fullName evidence="2">Prolipoprotein p65</fullName>
    </submittedName>
</protein>
<evidence type="ECO:0000313" key="3">
    <source>
        <dbReference type="Proteomes" id="UP000000553"/>
    </source>
</evidence>